<dbReference type="AlphaFoldDB" id="A0A6J7IDG4"/>
<evidence type="ECO:0000313" key="1">
    <source>
        <dbReference type="EMBL" id="CAB4928825.1"/>
    </source>
</evidence>
<dbReference type="EMBL" id="CAFBMQ010000337">
    <property type="protein sequence ID" value="CAB4928825.1"/>
    <property type="molecule type" value="Genomic_DNA"/>
</dbReference>
<reference evidence="1" key="1">
    <citation type="submission" date="2020-05" db="EMBL/GenBank/DDBJ databases">
        <authorList>
            <person name="Chiriac C."/>
            <person name="Salcher M."/>
            <person name="Ghai R."/>
            <person name="Kavagutti S V."/>
        </authorList>
    </citation>
    <scope>NUCLEOTIDE SEQUENCE</scope>
</reference>
<accession>A0A6J7IDG4</accession>
<gene>
    <name evidence="1" type="ORF">UFOPK3609_01822</name>
</gene>
<protein>
    <submittedName>
        <fullName evidence="1">Unannotated protein</fullName>
    </submittedName>
</protein>
<organism evidence="1">
    <name type="scientific">freshwater metagenome</name>
    <dbReference type="NCBI Taxonomy" id="449393"/>
    <lineage>
        <taxon>unclassified sequences</taxon>
        <taxon>metagenomes</taxon>
        <taxon>ecological metagenomes</taxon>
    </lineage>
</organism>
<name>A0A6J7IDG4_9ZZZZ</name>
<proteinExistence type="predicted"/>
<sequence>MSALERGGSSKARDKGTYRAVPKVPWTTLLDNEFGNPDWTALYPIDAKTGNPIGVLSPRLACKLFHDALHIIKQGEEKVKYIQDQLPEISHKQYKKKQWRKQFFECMRRVCCRLVAGLGFRPNCVGEDIFVCVILNQTFALGWRRINQFIEPLPETEKDRDFTRVARLADADIANLMKGAETVATATNPAASTSAKKPGKIDAGRLNVKGWFKCYESNTDHVFDHIIKVEDEDMDDWSVSSVGSSTAASGGVPVVHALAPLGSKNVTGPLRSPKSVVHHVREDSNVSDFSDDGAACGAGTSALNVTASLASLIV</sequence>